<dbReference type="AlphaFoldDB" id="S5YZ46"/>
<evidence type="ECO:0000313" key="1">
    <source>
        <dbReference type="EMBL" id="AGT31974.1"/>
    </source>
</evidence>
<dbReference type="Proteomes" id="UP000015500">
    <property type="component" value="Chromosome"/>
</dbReference>
<reference evidence="1 2" key="1">
    <citation type="journal article" date="2014" name="Genome Announc.">
        <title>Complete Genome Sequence of the Thermophilic Polychlorinated Biphenyl Degrader Geobacillus sp. Strain JF8 (NBRC 109937).</title>
        <authorList>
            <person name="Shintani M."/>
            <person name="Ohtsubo Y."/>
            <person name="Fukuda K."/>
            <person name="Hosoyama A."/>
            <person name="Ohji S."/>
            <person name="Yamazoe A."/>
            <person name="Fujita N."/>
            <person name="Nagata Y."/>
            <person name="Tsuda M."/>
            <person name="Hatta T."/>
            <person name="Kimbara K."/>
        </authorList>
    </citation>
    <scope>NUCLEOTIDE SEQUENCE [LARGE SCALE GENOMIC DNA]</scope>
    <source>
        <strain evidence="1 2">JF8</strain>
    </source>
</reference>
<proteinExistence type="predicted"/>
<dbReference type="HOGENOM" id="CLU_2537757_0_0_9"/>
<sequence>MHEQVLPSPEIKIANQSEGLFMEKPYGQRFALHPGMNTIHPGTCVSIEKTEKMRVSNQRPALRRRQLNKLSHTAARAVSSFGA</sequence>
<keyword evidence="2" id="KW-1185">Reference proteome</keyword>
<organism evidence="1 2">
    <name type="scientific">Geobacillus genomosp. 3</name>
    <dbReference type="NCBI Taxonomy" id="1921421"/>
    <lineage>
        <taxon>Bacteria</taxon>
        <taxon>Bacillati</taxon>
        <taxon>Bacillota</taxon>
        <taxon>Bacilli</taxon>
        <taxon>Bacillales</taxon>
        <taxon>Anoxybacillaceae</taxon>
        <taxon>Geobacillus</taxon>
    </lineage>
</organism>
<accession>S5YZ46</accession>
<gene>
    <name evidence="1" type="ORF">M493_08480</name>
</gene>
<name>S5YZ46_GEOG3</name>
<dbReference type="KEGG" id="gjf:M493_08480"/>
<dbReference type="EMBL" id="CP006254">
    <property type="protein sequence ID" value="AGT31974.1"/>
    <property type="molecule type" value="Genomic_DNA"/>
</dbReference>
<evidence type="ECO:0000313" key="2">
    <source>
        <dbReference type="Proteomes" id="UP000015500"/>
    </source>
</evidence>
<protein>
    <submittedName>
        <fullName evidence="1">Uncharacterized protein</fullName>
    </submittedName>
</protein>
<dbReference type="STRING" id="1921421.M493_08480"/>